<keyword evidence="4 8" id="KW-1133">Transmembrane helix</keyword>
<gene>
    <name evidence="10" type="ORF">TRIATDRAFT_264569</name>
</gene>
<dbReference type="GO" id="GO:0022857">
    <property type="term" value="F:transmembrane transporter activity"/>
    <property type="evidence" value="ECO:0007669"/>
    <property type="project" value="InterPro"/>
</dbReference>
<dbReference type="Proteomes" id="UP000005426">
    <property type="component" value="Unassembled WGS sequence"/>
</dbReference>
<feature type="transmembrane region" description="Helical" evidence="8">
    <location>
        <begin position="469"/>
        <end position="490"/>
    </location>
</feature>
<organism evidence="10 11">
    <name type="scientific">Hypocrea atroviridis (strain ATCC 20476 / IMI 206040)</name>
    <name type="common">Trichoderma atroviride</name>
    <dbReference type="NCBI Taxonomy" id="452589"/>
    <lineage>
        <taxon>Eukaryota</taxon>
        <taxon>Fungi</taxon>
        <taxon>Dikarya</taxon>
        <taxon>Ascomycota</taxon>
        <taxon>Pezizomycotina</taxon>
        <taxon>Sordariomycetes</taxon>
        <taxon>Hypocreomycetidae</taxon>
        <taxon>Hypocreales</taxon>
        <taxon>Hypocreaceae</taxon>
        <taxon>Trichoderma</taxon>
    </lineage>
</organism>
<evidence type="ECO:0000259" key="9">
    <source>
        <dbReference type="PROSITE" id="PS50850"/>
    </source>
</evidence>
<dbReference type="SUPFAM" id="SSF103473">
    <property type="entry name" value="MFS general substrate transporter"/>
    <property type="match status" value="1"/>
</dbReference>
<feature type="transmembrane region" description="Helical" evidence="8">
    <location>
        <begin position="403"/>
        <end position="425"/>
    </location>
</feature>
<feature type="transmembrane region" description="Helical" evidence="8">
    <location>
        <begin position="118"/>
        <end position="136"/>
    </location>
</feature>
<dbReference type="AlphaFoldDB" id="G9NTV2"/>
<feature type="compositionally biased region" description="Basic and acidic residues" evidence="7">
    <location>
        <begin position="1"/>
        <end position="24"/>
    </location>
</feature>
<evidence type="ECO:0000256" key="4">
    <source>
        <dbReference type="ARBA" id="ARBA00022989"/>
    </source>
</evidence>
<evidence type="ECO:0000256" key="5">
    <source>
        <dbReference type="ARBA" id="ARBA00023136"/>
    </source>
</evidence>
<evidence type="ECO:0000313" key="11">
    <source>
        <dbReference type="Proteomes" id="UP000005426"/>
    </source>
</evidence>
<keyword evidence="11" id="KW-1185">Reference proteome</keyword>
<dbReference type="EMBL" id="ABDG02000023">
    <property type="protein sequence ID" value="EHK46139.1"/>
    <property type="molecule type" value="Genomic_DNA"/>
</dbReference>
<evidence type="ECO:0000256" key="8">
    <source>
        <dbReference type="SAM" id="Phobius"/>
    </source>
</evidence>
<evidence type="ECO:0000313" key="10">
    <source>
        <dbReference type="EMBL" id="EHK46139.1"/>
    </source>
</evidence>
<keyword evidence="2" id="KW-0813">Transport</keyword>
<dbReference type="HOGENOM" id="CLU_008455_11_4_1"/>
<reference evidence="10 11" key="1">
    <citation type="journal article" date="2011" name="Genome Biol.">
        <title>Comparative genome sequence analysis underscores mycoparasitism as the ancestral life style of Trichoderma.</title>
        <authorList>
            <person name="Kubicek C.P."/>
            <person name="Herrera-Estrella A."/>
            <person name="Seidl-Seiboth V."/>
            <person name="Martinez D.A."/>
            <person name="Druzhinina I.S."/>
            <person name="Thon M."/>
            <person name="Zeilinger S."/>
            <person name="Casas-Flores S."/>
            <person name="Horwitz B.A."/>
            <person name="Mukherjee P.K."/>
            <person name="Mukherjee M."/>
            <person name="Kredics L."/>
            <person name="Alcaraz L.D."/>
            <person name="Aerts A."/>
            <person name="Antal Z."/>
            <person name="Atanasova L."/>
            <person name="Cervantes-Badillo M.G."/>
            <person name="Challacombe J."/>
            <person name="Chertkov O."/>
            <person name="McCluskey K."/>
            <person name="Coulpier F."/>
            <person name="Deshpande N."/>
            <person name="von Doehren H."/>
            <person name="Ebbole D.J."/>
            <person name="Esquivel-Naranjo E.U."/>
            <person name="Fekete E."/>
            <person name="Flipphi M."/>
            <person name="Glaser F."/>
            <person name="Gomez-Rodriguez E.Y."/>
            <person name="Gruber S."/>
            <person name="Han C."/>
            <person name="Henrissat B."/>
            <person name="Hermosa R."/>
            <person name="Hernandez-Onate M."/>
            <person name="Karaffa L."/>
            <person name="Kosti I."/>
            <person name="Le Crom S."/>
            <person name="Lindquist E."/>
            <person name="Lucas S."/>
            <person name="Luebeck M."/>
            <person name="Luebeck P.S."/>
            <person name="Margeot A."/>
            <person name="Metz B."/>
            <person name="Misra M."/>
            <person name="Nevalainen H."/>
            <person name="Omann M."/>
            <person name="Packer N."/>
            <person name="Perrone G."/>
            <person name="Uresti-Rivera E.E."/>
            <person name="Salamov A."/>
            <person name="Schmoll M."/>
            <person name="Seiboth B."/>
            <person name="Shapiro H."/>
            <person name="Sukno S."/>
            <person name="Tamayo-Ramos J.A."/>
            <person name="Tisch D."/>
            <person name="Wiest A."/>
            <person name="Wilkinson H.H."/>
            <person name="Zhang M."/>
            <person name="Coutinho P.M."/>
            <person name="Kenerley C.M."/>
            <person name="Monte E."/>
            <person name="Baker S.E."/>
            <person name="Grigoriev I.V."/>
        </authorList>
    </citation>
    <scope>NUCLEOTIDE SEQUENCE [LARGE SCALE GENOMIC DNA]</scope>
    <source>
        <strain evidence="11">ATCC 20476 / IMI 206040</strain>
    </source>
</reference>
<dbReference type="GO" id="GO:0005886">
    <property type="term" value="C:plasma membrane"/>
    <property type="evidence" value="ECO:0007669"/>
    <property type="project" value="TreeGrafter"/>
</dbReference>
<feature type="domain" description="Major facilitator superfamily (MFS) profile" evidence="9">
    <location>
        <begin position="83"/>
        <end position="494"/>
    </location>
</feature>
<dbReference type="FunFam" id="1.20.1250.20:FF:000011">
    <property type="entry name" value="MFS multidrug transporter, putative"/>
    <property type="match status" value="1"/>
</dbReference>
<name>G9NTV2_HYPAI</name>
<evidence type="ECO:0000256" key="2">
    <source>
        <dbReference type="ARBA" id="ARBA00022448"/>
    </source>
</evidence>
<dbReference type="eggNOG" id="KOG0255">
    <property type="taxonomic scope" value="Eukaryota"/>
</dbReference>
<sequence>MARVHSNEDGLRSKSEQQLSRDDTISSNVEQNAIAVKQSEATDRRHDPITSQEASSLSMVVEFDGPSDPTHPQNWSMKRKWGIVLIIASTTFITTFGSGIFSPAISTISKKYHIAPEVATLGVTLYVLGFSAGPLLWGPLSEIRGRRLPLVIAAFGTAIFQFAVAVSKDVQSIMINRFFAGFFGTAPLAVGGGVFVDLFDNKTRGIAVTWFTICVFIGPMCALFIGGFIVTSRLGWRWTQYLTGILASAAAVLNLIFVQETNAPFILAKKAAKLRRATKNYAIHAKQEENEINLDEMVERYLYSAFIYGLLYLFLTAYPQIFQGVYGMKPGVSGLPELGAVLGCIVTGIIMTLRAPSYKRKLVANNNMPVPEWRMPEAMAGAVLFAGGMFWLGWSGYRKEVHWIVPTIGGFVTGLGISMVFLQAFNYIIDAYLMFAASALAANTFLRSAFGAIFPLFATYMFKGMGIQWEMTLLGCVAAVLAPVPVLFYFKGAQIRKNSKYTPKFPPPAPVAKVEKEEV</sequence>
<comment type="caution">
    <text evidence="10">The sequence shown here is derived from an EMBL/GenBank/DDBJ whole genome shotgun (WGS) entry which is preliminary data.</text>
</comment>
<feature type="transmembrane region" description="Helical" evidence="8">
    <location>
        <begin position="178"/>
        <end position="199"/>
    </location>
</feature>
<feature type="transmembrane region" description="Helical" evidence="8">
    <location>
        <begin position="148"/>
        <end position="166"/>
    </location>
</feature>
<feature type="transmembrane region" description="Helical" evidence="8">
    <location>
        <begin position="338"/>
        <end position="357"/>
    </location>
</feature>
<dbReference type="PANTHER" id="PTHR23502:SF31">
    <property type="entry name" value="POLYAMINE TRANSPORTER 1"/>
    <property type="match status" value="1"/>
</dbReference>
<dbReference type="CDD" id="cd17323">
    <property type="entry name" value="MFS_Tpo1_MDR_like"/>
    <property type="match status" value="1"/>
</dbReference>
<feature type="transmembrane region" description="Helical" evidence="8">
    <location>
        <begin position="206"/>
        <end position="229"/>
    </location>
</feature>
<dbReference type="Gene3D" id="1.20.1250.20">
    <property type="entry name" value="MFS general substrate transporter like domains"/>
    <property type="match status" value="1"/>
</dbReference>
<feature type="transmembrane region" description="Helical" evidence="8">
    <location>
        <begin position="378"/>
        <end position="397"/>
    </location>
</feature>
<feature type="transmembrane region" description="Helical" evidence="8">
    <location>
        <begin position="301"/>
        <end position="318"/>
    </location>
</feature>
<dbReference type="InterPro" id="IPR011701">
    <property type="entry name" value="MFS"/>
</dbReference>
<dbReference type="InterPro" id="IPR020846">
    <property type="entry name" value="MFS_dom"/>
</dbReference>
<comment type="subcellular location">
    <subcellularLocation>
        <location evidence="1">Membrane</location>
        <topology evidence="1">Multi-pass membrane protein</topology>
    </subcellularLocation>
</comment>
<evidence type="ECO:0000256" key="3">
    <source>
        <dbReference type="ARBA" id="ARBA00022692"/>
    </source>
</evidence>
<feature type="transmembrane region" description="Helical" evidence="8">
    <location>
        <begin position="241"/>
        <end position="258"/>
    </location>
</feature>
<evidence type="ECO:0000256" key="1">
    <source>
        <dbReference type="ARBA" id="ARBA00004141"/>
    </source>
</evidence>
<dbReference type="OrthoDB" id="9986881at2759"/>
<accession>G9NTV2</accession>
<evidence type="ECO:0000256" key="7">
    <source>
        <dbReference type="SAM" id="MobiDB-lite"/>
    </source>
</evidence>
<feature type="region of interest" description="Disordered" evidence="7">
    <location>
        <begin position="1"/>
        <end position="54"/>
    </location>
</feature>
<feature type="transmembrane region" description="Helical" evidence="8">
    <location>
        <begin position="432"/>
        <end position="457"/>
    </location>
</feature>
<protein>
    <recommendedName>
        <fullName evidence="9">Major facilitator superfamily (MFS) profile domain-containing protein</fullName>
    </recommendedName>
</protein>
<dbReference type="STRING" id="452589.G9NTV2"/>
<dbReference type="InterPro" id="IPR036259">
    <property type="entry name" value="MFS_trans_sf"/>
</dbReference>
<dbReference type="Pfam" id="PF07690">
    <property type="entry name" value="MFS_1"/>
    <property type="match status" value="1"/>
</dbReference>
<keyword evidence="5 8" id="KW-0472">Membrane</keyword>
<dbReference type="PANTHER" id="PTHR23502">
    <property type="entry name" value="MAJOR FACILITATOR SUPERFAMILY"/>
    <property type="match status" value="1"/>
</dbReference>
<proteinExistence type="predicted"/>
<keyword evidence="6" id="KW-0325">Glycoprotein</keyword>
<dbReference type="OMA" id="VQTIMIS"/>
<keyword evidence="3 8" id="KW-0812">Transmembrane</keyword>
<dbReference type="PROSITE" id="PS50850">
    <property type="entry name" value="MFS"/>
    <property type="match status" value="1"/>
</dbReference>
<feature type="transmembrane region" description="Helical" evidence="8">
    <location>
        <begin position="81"/>
        <end position="106"/>
    </location>
</feature>
<evidence type="ECO:0000256" key="6">
    <source>
        <dbReference type="ARBA" id="ARBA00023180"/>
    </source>
</evidence>